<dbReference type="GO" id="GO:0046872">
    <property type="term" value="F:metal ion binding"/>
    <property type="evidence" value="ECO:0007669"/>
    <property type="project" value="UniProtKB-KW"/>
</dbReference>
<evidence type="ECO:0000256" key="3">
    <source>
        <dbReference type="ARBA" id="ARBA00022723"/>
    </source>
</evidence>
<dbReference type="RefSeq" id="WP_145114559.1">
    <property type="nucleotide sequence ID" value="NZ_CP036349.1"/>
</dbReference>
<dbReference type="AlphaFoldDB" id="A0A518KC24"/>
<organism evidence="7 8">
    <name type="scientific">Botrimarina mediterranea</name>
    <dbReference type="NCBI Taxonomy" id="2528022"/>
    <lineage>
        <taxon>Bacteria</taxon>
        <taxon>Pseudomonadati</taxon>
        <taxon>Planctomycetota</taxon>
        <taxon>Planctomycetia</taxon>
        <taxon>Pirellulales</taxon>
        <taxon>Lacipirellulaceae</taxon>
        <taxon>Botrimarina</taxon>
    </lineage>
</organism>
<dbReference type="PROSITE" id="PS00629">
    <property type="entry name" value="IMP_1"/>
    <property type="match status" value="1"/>
</dbReference>
<evidence type="ECO:0000256" key="1">
    <source>
        <dbReference type="ARBA" id="ARBA00001946"/>
    </source>
</evidence>
<feature type="binding site" evidence="6">
    <location>
        <position position="104"/>
    </location>
    <ligand>
        <name>Mg(2+)</name>
        <dbReference type="ChEBI" id="CHEBI:18420"/>
        <label>1</label>
        <note>catalytic</note>
    </ligand>
</feature>
<keyword evidence="3 6" id="KW-0479">Metal-binding</keyword>
<keyword evidence="8" id="KW-1185">Reference proteome</keyword>
<evidence type="ECO:0000313" key="8">
    <source>
        <dbReference type="Proteomes" id="UP000316426"/>
    </source>
</evidence>
<evidence type="ECO:0000256" key="2">
    <source>
        <dbReference type="ARBA" id="ARBA00009759"/>
    </source>
</evidence>
<dbReference type="Pfam" id="PF00459">
    <property type="entry name" value="Inositol_P"/>
    <property type="match status" value="1"/>
</dbReference>
<gene>
    <name evidence="7" type="primary">hisN_2</name>
    <name evidence="7" type="ORF">Spa11_35690</name>
</gene>
<keyword evidence="5 6" id="KW-0460">Magnesium</keyword>
<proteinExistence type="inferred from homology"/>
<dbReference type="PRINTS" id="PR00377">
    <property type="entry name" value="IMPHPHTASES"/>
</dbReference>
<protein>
    <submittedName>
        <fullName evidence="7">Histidinol-phosphatase</fullName>
        <ecNumber evidence="7">3.1.3.15</ecNumber>
    </submittedName>
</protein>
<dbReference type="EC" id="3.1.3.15" evidence="7"/>
<dbReference type="KEGG" id="bmei:Spa11_35690"/>
<reference evidence="7 8" key="1">
    <citation type="submission" date="2019-02" db="EMBL/GenBank/DDBJ databases">
        <title>Deep-cultivation of Planctomycetes and their phenomic and genomic characterization uncovers novel biology.</title>
        <authorList>
            <person name="Wiegand S."/>
            <person name="Jogler M."/>
            <person name="Boedeker C."/>
            <person name="Pinto D."/>
            <person name="Vollmers J."/>
            <person name="Rivas-Marin E."/>
            <person name="Kohn T."/>
            <person name="Peeters S.H."/>
            <person name="Heuer A."/>
            <person name="Rast P."/>
            <person name="Oberbeckmann S."/>
            <person name="Bunk B."/>
            <person name="Jeske O."/>
            <person name="Meyerdierks A."/>
            <person name="Storesund J.E."/>
            <person name="Kallscheuer N."/>
            <person name="Luecker S."/>
            <person name="Lage O.M."/>
            <person name="Pohl T."/>
            <person name="Merkel B.J."/>
            <person name="Hornburger P."/>
            <person name="Mueller R.-W."/>
            <person name="Bruemmer F."/>
            <person name="Labrenz M."/>
            <person name="Spormann A.M."/>
            <person name="Op den Camp H."/>
            <person name="Overmann J."/>
            <person name="Amann R."/>
            <person name="Jetten M.S.M."/>
            <person name="Mascher T."/>
            <person name="Medema M.H."/>
            <person name="Devos D.P."/>
            <person name="Kaster A.-K."/>
            <person name="Ovreas L."/>
            <person name="Rohde M."/>
            <person name="Galperin M.Y."/>
            <person name="Jogler C."/>
        </authorList>
    </citation>
    <scope>NUCLEOTIDE SEQUENCE [LARGE SCALE GENOMIC DNA]</scope>
    <source>
        <strain evidence="7 8">Spa11</strain>
    </source>
</reference>
<dbReference type="EMBL" id="CP036349">
    <property type="protein sequence ID" value="QDV75353.1"/>
    <property type="molecule type" value="Genomic_DNA"/>
</dbReference>
<feature type="binding site" evidence="6">
    <location>
        <position position="240"/>
    </location>
    <ligand>
        <name>Mg(2+)</name>
        <dbReference type="ChEBI" id="CHEBI:18420"/>
        <label>1</label>
        <note>catalytic</note>
    </ligand>
</feature>
<accession>A0A518KC24</accession>
<dbReference type="InterPro" id="IPR051090">
    <property type="entry name" value="Inositol_monoP_superfamily"/>
</dbReference>
<evidence type="ECO:0000256" key="4">
    <source>
        <dbReference type="ARBA" id="ARBA00022801"/>
    </source>
</evidence>
<name>A0A518KC24_9BACT</name>
<dbReference type="GO" id="GO:0004401">
    <property type="term" value="F:histidinol-phosphatase activity"/>
    <property type="evidence" value="ECO:0007669"/>
    <property type="project" value="UniProtKB-EC"/>
</dbReference>
<comment type="similarity">
    <text evidence="2">Belongs to the inositol monophosphatase superfamily.</text>
</comment>
<dbReference type="SUPFAM" id="SSF56655">
    <property type="entry name" value="Carbohydrate phosphatase"/>
    <property type="match status" value="1"/>
</dbReference>
<dbReference type="InterPro" id="IPR020583">
    <property type="entry name" value="Inositol_monoP_metal-BS"/>
</dbReference>
<dbReference type="Gene3D" id="3.30.540.10">
    <property type="entry name" value="Fructose-1,6-Bisphosphatase, subunit A, domain 1"/>
    <property type="match status" value="1"/>
</dbReference>
<feature type="binding site" evidence="6">
    <location>
        <position position="101"/>
    </location>
    <ligand>
        <name>Mg(2+)</name>
        <dbReference type="ChEBI" id="CHEBI:18420"/>
        <label>1</label>
        <note>catalytic</note>
    </ligand>
</feature>
<dbReference type="PANTHER" id="PTHR43200">
    <property type="entry name" value="PHOSPHATASE"/>
    <property type="match status" value="1"/>
</dbReference>
<dbReference type="GO" id="GO:0000105">
    <property type="term" value="P:L-histidine biosynthetic process"/>
    <property type="evidence" value="ECO:0007669"/>
    <property type="project" value="TreeGrafter"/>
</dbReference>
<sequence>MTTPAAASPATYPAEWKAAANERLDWARQITLEAGEITQTYFRSPTLRIEWKEDRTPVTLADQAAEQHLRKRIEERFPDDGILGEEYPEKPGTSGYKWILDPIDGTKPFMHGVPLYTNLVAVLEEASGEPILGVINAPASGETIHAAIGGGAWYQNGGGQNGGGELSRAHVSELKDLGEGLFLTGDVGGFQDRAEDATETYFALQQTARISRTWGDGYGYMMVAVGRAELMVDAKMSVWDAACLKPILEEAGGTFTSWSGDPTVHAGEGIATNGHVLKQVLAITAGK</sequence>
<feature type="binding site" evidence="6">
    <location>
        <position position="85"/>
    </location>
    <ligand>
        <name>Mg(2+)</name>
        <dbReference type="ChEBI" id="CHEBI:18420"/>
        <label>1</label>
        <note>catalytic</note>
    </ligand>
</feature>
<feature type="binding site" evidence="6">
    <location>
        <position position="103"/>
    </location>
    <ligand>
        <name>Mg(2+)</name>
        <dbReference type="ChEBI" id="CHEBI:18420"/>
        <label>1</label>
        <note>catalytic</note>
    </ligand>
</feature>
<evidence type="ECO:0000256" key="6">
    <source>
        <dbReference type="PIRSR" id="PIRSR600760-2"/>
    </source>
</evidence>
<dbReference type="InterPro" id="IPR000760">
    <property type="entry name" value="Inositol_monophosphatase-like"/>
</dbReference>
<evidence type="ECO:0000256" key="5">
    <source>
        <dbReference type="ARBA" id="ARBA00022842"/>
    </source>
</evidence>
<evidence type="ECO:0000313" key="7">
    <source>
        <dbReference type="EMBL" id="QDV75353.1"/>
    </source>
</evidence>
<dbReference type="PANTHER" id="PTHR43200:SF6">
    <property type="entry name" value="3'(2'),5'-BISPHOSPHATE NUCLEOTIDASE"/>
    <property type="match status" value="1"/>
</dbReference>
<keyword evidence="4 7" id="KW-0378">Hydrolase</keyword>
<dbReference type="Gene3D" id="3.40.190.80">
    <property type="match status" value="1"/>
</dbReference>
<dbReference type="Proteomes" id="UP000316426">
    <property type="component" value="Chromosome"/>
</dbReference>
<comment type="cofactor">
    <cofactor evidence="1 6">
        <name>Mg(2+)</name>
        <dbReference type="ChEBI" id="CHEBI:18420"/>
    </cofactor>
</comment>